<proteinExistence type="predicted"/>
<gene>
    <name evidence="1" type="ORF">NDU88_000656</name>
</gene>
<comment type="caution">
    <text evidence="1">The sequence shown here is derived from an EMBL/GenBank/DDBJ whole genome shotgun (WGS) entry which is preliminary data.</text>
</comment>
<dbReference type="AlphaFoldDB" id="A0AAV7VWU0"/>
<keyword evidence="2" id="KW-1185">Reference proteome</keyword>
<evidence type="ECO:0000313" key="1">
    <source>
        <dbReference type="EMBL" id="KAJ1205221.1"/>
    </source>
</evidence>
<evidence type="ECO:0000313" key="2">
    <source>
        <dbReference type="Proteomes" id="UP001066276"/>
    </source>
</evidence>
<protein>
    <submittedName>
        <fullName evidence="1">Uncharacterized protein</fullName>
    </submittedName>
</protein>
<sequence>MVVSTAVQVGVLVDRRGDSSPSAGATVLCPDLLFGLCPFPTFDVAAGVLPLSPFGLEEPLLAGGCGFFLQHVGTFFTLAGGGMACSLASLGGKLEALMGGACDETGVAVSTVLGDLVAEVLGWDLDRCREEFKVPLLQEDGPDGGLVAAVEPVASEEEEAKEEDVDNRNNIIMQYFQ</sequence>
<reference evidence="1" key="1">
    <citation type="journal article" date="2022" name="bioRxiv">
        <title>Sequencing and chromosome-scale assembly of the giantPleurodeles waltlgenome.</title>
        <authorList>
            <person name="Brown T."/>
            <person name="Elewa A."/>
            <person name="Iarovenko S."/>
            <person name="Subramanian E."/>
            <person name="Araus A.J."/>
            <person name="Petzold A."/>
            <person name="Susuki M."/>
            <person name="Suzuki K.-i.T."/>
            <person name="Hayashi T."/>
            <person name="Toyoda A."/>
            <person name="Oliveira C."/>
            <person name="Osipova E."/>
            <person name="Leigh N.D."/>
            <person name="Simon A."/>
            <person name="Yun M.H."/>
        </authorList>
    </citation>
    <scope>NUCLEOTIDE SEQUENCE</scope>
    <source>
        <strain evidence="1">20211129_DDA</strain>
        <tissue evidence="1">Liver</tissue>
    </source>
</reference>
<accession>A0AAV7VWU0</accession>
<organism evidence="1 2">
    <name type="scientific">Pleurodeles waltl</name>
    <name type="common">Iberian ribbed newt</name>
    <dbReference type="NCBI Taxonomy" id="8319"/>
    <lineage>
        <taxon>Eukaryota</taxon>
        <taxon>Metazoa</taxon>
        <taxon>Chordata</taxon>
        <taxon>Craniata</taxon>
        <taxon>Vertebrata</taxon>
        <taxon>Euteleostomi</taxon>
        <taxon>Amphibia</taxon>
        <taxon>Batrachia</taxon>
        <taxon>Caudata</taxon>
        <taxon>Salamandroidea</taxon>
        <taxon>Salamandridae</taxon>
        <taxon>Pleurodelinae</taxon>
        <taxon>Pleurodeles</taxon>
    </lineage>
</organism>
<name>A0AAV7VWU0_PLEWA</name>
<dbReference type="Proteomes" id="UP001066276">
    <property type="component" value="Chromosome 1_2"/>
</dbReference>
<dbReference type="EMBL" id="JANPWB010000002">
    <property type="protein sequence ID" value="KAJ1205221.1"/>
    <property type="molecule type" value="Genomic_DNA"/>
</dbReference>